<evidence type="ECO:0000256" key="1">
    <source>
        <dbReference type="SAM" id="Phobius"/>
    </source>
</evidence>
<evidence type="ECO:0000313" key="3">
    <source>
        <dbReference type="Proteomes" id="UP000263014"/>
    </source>
</evidence>
<feature type="transmembrane region" description="Helical" evidence="1">
    <location>
        <begin position="467"/>
        <end position="492"/>
    </location>
</feature>
<feature type="transmembrane region" description="Helical" evidence="1">
    <location>
        <begin position="91"/>
        <end position="116"/>
    </location>
</feature>
<keyword evidence="1" id="KW-1133">Transmembrane helix</keyword>
<feature type="transmembrane region" description="Helical" evidence="1">
    <location>
        <begin position="181"/>
        <end position="202"/>
    </location>
</feature>
<gene>
    <name evidence="2" type="ORF">DXD79_09375</name>
</gene>
<feature type="transmembrane region" description="Helical" evidence="1">
    <location>
        <begin position="50"/>
        <end position="70"/>
    </location>
</feature>
<feature type="transmembrane region" description="Helical" evidence="1">
    <location>
        <begin position="356"/>
        <end position="378"/>
    </location>
</feature>
<proteinExistence type="predicted"/>
<keyword evidence="1" id="KW-0472">Membrane</keyword>
<comment type="caution">
    <text evidence="2">The sequence shown here is derived from an EMBL/GenBank/DDBJ whole genome shotgun (WGS) entry which is preliminary data.</text>
</comment>
<feature type="transmembrane region" description="Helical" evidence="1">
    <location>
        <begin position="272"/>
        <end position="292"/>
    </location>
</feature>
<feature type="transmembrane region" description="Helical" evidence="1">
    <location>
        <begin position="398"/>
        <end position="421"/>
    </location>
</feature>
<protein>
    <submittedName>
        <fullName evidence="2">Uncharacterized protein</fullName>
    </submittedName>
</protein>
<reference evidence="2 3" key="1">
    <citation type="submission" date="2018-08" db="EMBL/GenBank/DDBJ databases">
        <title>A genome reference for cultivated species of the human gut microbiota.</title>
        <authorList>
            <person name="Zou Y."/>
            <person name="Xue W."/>
            <person name="Luo G."/>
        </authorList>
    </citation>
    <scope>NUCLEOTIDE SEQUENCE [LARGE SCALE GENOMIC DNA]</scope>
    <source>
        <strain evidence="2 3">TM09-12</strain>
    </source>
</reference>
<dbReference type="AlphaFoldDB" id="A0A374PCZ1"/>
<dbReference type="EMBL" id="QSON01000003">
    <property type="protein sequence ID" value="RGJ06185.1"/>
    <property type="molecule type" value="Genomic_DNA"/>
</dbReference>
<organism evidence="2 3">
    <name type="scientific">Hungatella hathewayi</name>
    <dbReference type="NCBI Taxonomy" id="154046"/>
    <lineage>
        <taxon>Bacteria</taxon>
        <taxon>Bacillati</taxon>
        <taxon>Bacillota</taxon>
        <taxon>Clostridia</taxon>
        <taxon>Lachnospirales</taxon>
        <taxon>Lachnospiraceae</taxon>
        <taxon>Hungatella</taxon>
    </lineage>
</organism>
<dbReference type="RefSeq" id="WP_117622081.1">
    <property type="nucleotide sequence ID" value="NZ_QSRE01000012.1"/>
</dbReference>
<evidence type="ECO:0000313" key="2">
    <source>
        <dbReference type="EMBL" id="RGJ06185.1"/>
    </source>
</evidence>
<feature type="transmembrane region" description="Helical" evidence="1">
    <location>
        <begin position="147"/>
        <end position="169"/>
    </location>
</feature>
<name>A0A374PCZ1_9FIRM</name>
<accession>A0A374PCZ1</accession>
<keyword evidence="1" id="KW-0812">Transmembrane</keyword>
<feature type="transmembrane region" description="Helical" evidence="1">
    <location>
        <begin position="222"/>
        <end position="243"/>
    </location>
</feature>
<sequence length="499" mass="56426">MAALMRKNFRLWGYGKALALFAGCLLFSIGGRLNEGIYYEQHILSAVSDHYYLTYFMLPILLLCSFSFLEDDEETVILRFQSYHSYFLKKWLGAGLSAFLLAAVQSAAILLSGIGLPMGNWWELSSGSTVTELFLVLQQYFSTPLQAFWVFSLYQFCGTWIIFGICMWIGHFCGRKWSIRLILALYMFSALWMKLPVIQILPLTGFNHLLILHHNLGSHCRLTVTGITLLIIAIIITATVRFGRQGYRFFQRRQISGIVTYYIRELATRQNVRILCGVVFIITLYKETGQLQGKSGQEWIYSLFAGHGTGGFRVFAFFEMMITIGAPLYLLAVFVEKTVSGQSLFISVRTKSRRTLMRGILSTGIIFLAAYMLLWFTAGLSGTLFFREGTGMPVWKMLLYAVFLRFLDIMVQYFIMMCIYVFSKQITIGFLALTAGNLLCILPQPWVSYLPFGLSSLTRIAELNSGIGISAAAALGVETAFAVLLLVWLLIFGSRKILD</sequence>
<dbReference type="Proteomes" id="UP000263014">
    <property type="component" value="Unassembled WGS sequence"/>
</dbReference>
<feature type="transmembrane region" description="Helical" evidence="1">
    <location>
        <begin position="312"/>
        <end position="335"/>
    </location>
</feature>
<feature type="transmembrane region" description="Helical" evidence="1">
    <location>
        <begin position="428"/>
        <end position="447"/>
    </location>
</feature>